<name>A0A8S5UVF5_9CAUD</name>
<accession>A0A8S5UVF5</accession>
<reference evidence="2" key="1">
    <citation type="journal article" date="2021" name="Proc. Natl. Acad. Sci. U.S.A.">
        <title>A Catalog of Tens of Thousands of Viruses from Human Metagenomes Reveals Hidden Associations with Chronic Diseases.</title>
        <authorList>
            <person name="Tisza M.J."/>
            <person name="Buck C.B."/>
        </authorList>
    </citation>
    <scope>NUCLEOTIDE SEQUENCE</scope>
    <source>
        <strain evidence="2">Ctwfx1</strain>
    </source>
</reference>
<sequence length="129" mass="13973">MPSFTSFCRRRTEYDGACSSCSKVTGFSCLPSHSKSSRSGLLKRSIAVHPQSSKLTIYCISQISRKIKRKDVTRFDKIPHPGAARGARSKPVRTGPPARRDQDGGQPVGERCGHADSGQAADDRRAVGV</sequence>
<dbReference type="EMBL" id="BK016147">
    <property type="protein sequence ID" value="DAF98465.1"/>
    <property type="molecule type" value="Genomic_DNA"/>
</dbReference>
<proteinExistence type="predicted"/>
<feature type="region of interest" description="Disordered" evidence="1">
    <location>
        <begin position="71"/>
        <end position="129"/>
    </location>
</feature>
<evidence type="ECO:0000256" key="1">
    <source>
        <dbReference type="SAM" id="MobiDB-lite"/>
    </source>
</evidence>
<protein>
    <submittedName>
        <fullName evidence="2">Uncharacterized protein</fullName>
    </submittedName>
</protein>
<organism evidence="2">
    <name type="scientific">Siphoviridae sp. ctwfx1</name>
    <dbReference type="NCBI Taxonomy" id="2825732"/>
    <lineage>
        <taxon>Viruses</taxon>
        <taxon>Duplodnaviria</taxon>
        <taxon>Heunggongvirae</taxon>
        <taxon>Uroviricota</taxon>
        <taxon>Caudoviricetes</taxon>
    </lineage>
</organism>
<evidence type="ECO:0000313" key="2">
    <source>
        <dbReference type="EMBL" id="DAF98465.1"/>
    </source>
</evidence>